<evidence type="ECO:0000313" key="9">
    <source>
        <dbReference type="EMBL" id="SEH69768.1"/>
    </source>
</evidence>
<evidence type="ECO:0000256" key="7">
    <source>
        <dbReference type="ARBA" id="ARBA00022884"/>
    </source>
</evidence>
<dbReference type="GO" id="GO:0004540">
    <property type="term" value="F:RNA nuclease activity"/>
    <property type="evidence" value="ECO:0007669"/>
    <property type="project" value="InterPro"/>
</dbReference>
<dbReference type="PANTHER" id="PTHR30001">
    <property type="entry name" value="RIBONUCLEASE"/>
    <property type="match status" value="1"/>
</dbReference>
<dbReference type="InterPro" id="IPR019307">
    <property type="entry name" value="RNA-bd_AU-1/RNase_E/G"/>
</dbReference>
<dbReference type="PANTHER" id="PTHR30001:SF1">
    <property type="entry name" value="RIBONUCLEASE E_G-LIKE PROTEIN, CHLOROPLASTIC"/>
    <property type="match status" value="1"/>
</dbReference>
<dbReference type="InterPro" id="IPR012340">
    <property type="entry name" value="NA-bd_OB-fold"/>
</dbReference>
<dbReference type="RefSeq" id="WP_090845532.1">
    <property type="nucleotide sequence ID" value="NZ_FNXG01000001.1"/>
</dbReference>
<dbReference type="GO" id="GO:0005737">
    <property type="term" value="C:cytoplasm"/>
    <property type="evidence" value="ECO:0007669"/>
    <property type="project" value="TreeGrafter"/>
</dbReference>
<keyword evidence="10" id="KW-1185">Reference proteome</keyword>
<feature type="domain" description="RNA-binding protein AU-1/Ribonuclease E/G" evidence="8">
    <location>
        <begin position="214"/>
        <end position="338"/>
    </location>
</feature>
<keyword evidence="3" id="KW-0479">Metal-binding</keyword>
<dbReference type="GO" id="GO:0016787">
    <property type="term" value="F:hydrolase activity"/>
    <property type="evidence" value="ECO:0007669"/>
    <property type="project" value="UniProtKB-KW"/>
</dbReference>
<keyword evidence="6" id="KW-0460">Magnesium</keyword>
<keyword evidence="4" id="KW-0255">Endonuclease</keyword>
<evidence type="ECO:0000256" key="6">
    <source>
        <dbReference type="ARBA" id="ARBA00022842"/>
    </source>
</evidence>
<name>A0A1H6K3B7_9RHOB</name>
<evidence type="ECO:0000256" key="1">
    <source>
        <dbReference type="ARBA" id="ARBA00001946"/>
    </source>
</evidence>
<dbReference type="EMBL" id="FNXG01000001">
    <property type="protein sequence ID" value="SEH69768.1"/>
    <property type="molecule type" value="Genomic_DNA"/>
</dbReference>
<evidence type="ECO:0000256" key="5">
    <source>
        <dbReference type="ARBA" id="ARBA00022801"/>
    </source>
</evidence>
<dbReference type="GO" id="GO:0046872">
    <property type="term" value="F:metal ion binding"/>
    <property type="evidence" value="ECO:0007669"/>
    <property type="project" value="UniProtKB-KW"/>
</dbReference>
<feature type="domain" description="RNA-binding protein AU-1/Ribonuclease E/G" evidence="8">
    <location>
        <begin position="105"/>
        <end position="191"/>
    </location>
</feature>
<evidence type="ECO:0000256" key="3">
    <source>
        <dbReference type="ARBA" id="ARBA00022723"/>
    </source>
</evidence>
<evidence type="ECO:0000313" key="10">
    <source>
        <dbReference type="Proteomes" id="UP000199125"/>
    </source>
</evidence>
<dbReference type="AlphaFoldDB" id="A0A1H6K3B7"/>
<comment type="cofactor">
    <cofactor evidence="1">
        <name>Mg(2+)</name>
        <dbReference type="ChEBI" id="CHEBI:18420"/>
    </cofactor>
</comment>
<dbReference type="GO" id="GO:0004519">
    <property type="term" value="F:endonuclease activity"/>
    <property type="evidence" value="ECO:0007669"/>
    <property type="project" value="UniProtKB-KW"/>
</dbReference>
<gene>
    <name evidence="9" type="ORF">SAMN04488075_0842</name>
</gene>
<proteinExistence type="predicted"/>
<evidence type="ECO:0000256" key="2">
    <source>
        <dbReference type="ARBA" id="ARBA00022722"/>
    </source>
</evidence>
<dbReference type="OrthoDB" id="9804278at2"/>
<sequence>MKGRQIVLGRYWGREAAALMVDGRVEDLLFDLSALTTLPPGAICRAVVDRLVKGQGGVFVRLPEGERGFLRGAHGLSEGQSLIVQVTGAAEDGKAIPVSQRVLFRGQTVIATPGAPGVNVSRRIRDEDARARLVALGQGALDDAPADLGLVMRSAAALAEDDAIADEAEGLVSLAIAVMGDLPGRPELLVDAEQPWRAAWIDWADPPPDDVDQGEAAFDAHGVGAVIDRLLDPELDLPGGGFAVIEATRALVAVDVNTGRDTSPAAALKANIALARDLPRQLRLRGFGGQVVIDFAPMPKRDRGTLEQVLRAAFKADGTETTLVGWTAMGLYELSRKRDRVPLVAVALAEAAMVEDEP</sequence>
<keyword evidence="5" id="KW-0378">Hydrolase</keyword>
<dbReference type="GO" id="GO:0006364">
    <property type="term" value="P:rRNA processing"/>
    <property type="evidence" value="ECO:0007669"/>
    <property type="project" value="TreeGrafter"/>
</dbReference>
<organism evidence="9 10">
    <name type="scientific">Paracoccus alkenifer</name>
    <dbReference type="NCBI Taxonomy" id="65735"/>
    <lineage>
        <taxon>Bacteria</taxon>
        <taxon>Pseudomonadati</taxon>
        <taxon>Pseudomonadota</taxon>
        <taxon>Alphaproteobacteria</taxon>
        <taxon>Rhodobacterales</taxon>
        <taxon>Paracoccaceae</taxon>
        <taxon>Paracoccus</taxon>
    </lineage>
</organism>
<dbReference type="Proteomes" id="UP000199125">
    <property type="component" value="Unassembled WGS sequence"/>
</dbReference>
<keyword evidence="2" id="KW-0540">Nuclease</keyword>
<keyword evidence="7" id="KW-0694">RNA-binding</keyword>
<dbReference type="SUPFAM" id="SSF50249">
    <property type="entry name" value="Nucleic acid-binding proteins"/>
    <property type="match status" value="1"/>
</dbReference>
<reference evidence="10" key="1">
    <citation type="submission" date="2016-10" db="EMBL/GenBank/DDBJ databases">
        <authorList>
            <person name="Varghese N."/>
            <person name="Submissions S."/>
        </authorList>
    </citation>
    <scope>NUCLEOTIDE SEQUENCE [LARGE SCALE GENOMIC DNA]</scope>
    <source>
        <strain evidence="10">DSM 11593</strain>
    </source>
</reference>
<dbReference type="InterPro" id="IPR004659">
    <property type="entry name" value="RNase_E/G"/>
</dbReference>
<accession>A0A1H6K3B7</accession>
<protein>
    <submittedName>
        <fullName evidence="9">Ribonuclease, Rne/Rng family</fullName>
    </submittedName>
</protein>
<dbReference type="Pfam" id="PF10150">
    <property type="entry name" value="RNase_E_G"/>
    <property type="match status" value="2"/>
</dbReference>
<evidence type="ECO:0000256" key="4">
    <source>
        <dbReference type="ARBA" id="ARBA00022759"/>
    </source>
</evidence>
<dbReference type="STRING" id="65735.SAMN04488075_0842"/>
<dbReference type="GO" id="GO:0003723">
    <property type="term" value="F:RNA binding"/>
    <property type="evidence" value="ECO:0007669"/>
    <property type="project" value="UniProtKB-KW"/>
</dbReference>
<evidence type="ECO:0000259" key="8">
    <source>
        <dbReference type="Pfam" id="PF10150"/>
    </source>
</evidence>